<reference evidence="2 3" key="1">
    <citation type="submission" date="2021-01" db="EMBL/GenBank/DDBJ databases">
        <title>Cercospora kikuchii MAFF 305040 whole genome shotgun sequence.</title>
        <authorList>
            <person name="Kashiwa T."/>
            <person name="Suzuki T."/>
        </authorList>
    </citation>
    <scope>NUCLEOTIDE SEQUENCE [LARGE SCALE GENOMIC DNA]</scope>
    <source>
        <strain evidence="2 3">MAFF 305040</strain>
    </source>
</reference>
<accession>A0A9P3FGL8</accession>
<sequence>MAIHPSFPGMPVTIVANGTPLVEHEDRDATPDHEDSERNDVVRYIEIPDVSANNGSPSNSGIGNDEDAVPFQIHAAVHGLQSDSYAGFNGPVTERGEYGLAVHISVDGDAVDALLLYSAMIQSHYANGKTCISRGQYITADSVLPYRFKGIKLIDAAMTAARRIRTDAERAKIEQLGKVKICVWHVRKQGLATPALASDFQDKSIHGLNEVDLKGKSLSHSIEFGEAIPDRGAAALSEVEHLNLENGPVAVYEFRYGSKDALKKAHVIPRTPSPEPEHPDADLHNMTREELIASALATRKREREQNAQTMQVKEEIMEAEGGPINRGPIITRQLNTVMCIDDDDENFHEEPLSEPLAKKPKTQEDVTTIDDEEDVGNHAGAEEQPLFVPETQPNAELPEQEEYDFHGEFQHRFGHNLDAA</sequence>
<dbReference type="Pfam" id="PF25534">
    <property type="entry name" value="DUF7918"/>
    <property type="match status" value="1"/>
</dbReference>
<dbReference type="EMBL" id="BOLY01000004">
    <property type="protein sequence ID" value="GIZ43307.1"/>
    <property type="molecule type" value="Genomic_DNA"/>
</dbReference>
<evidence type="ECO:0000313" key="2">
    <source>
        <dbReference type="EMBL" id="GIZ43307.1"/>
    </source>
</evidence>
<evidence type="ECO:0000313" key="3">
    <source>
        <dbReference type="Proteomes" id="UP000825890"/>
    </source>
</evidence>
<dbReference type="AlphaFoldDB" id="A0A9P3FGL8"/>
<comment type="caution">
    <text evidence="2">The sequence shown here is derived from an EMBL/GenBank/DDBJ whole genome shotgun (WGS) entry which is preliminary data.</text>
</comment>
<dbReference type="PANTHER" id="PTHR36223:SF1">
    <property type="entry name" value="TRANSCRIPTION ELONGATION FACTOR EAF N-TERMINAL DOMAIN-CONTAINING PROTEIN"/>
    <property type="match status" value="1"/>
</dbReference>
<dbReference type="OrthoDB" id="3364132at2759"/>
<keyword evidence="3" id="KW-1185">Reference proteome</keyword>
<gene>
    <name evidence="2" type="ORF">CKM354_000653900</name>
</gene>
<dbReference type="InterPro" id="IPR057678">
    <property type="entry name" value="DUF7918"/>
</dbReference>
<name>A0A9P3FGL8_9PEZI</name>
<organism evidence="2 3">
    <name type="scientific">Cercospora kikuchii</name>
    <dbReference type="NCBI Taxonomy" id="84275"/>
    <lineage>
        <taxon>Eukaryota</taxon>
        <taxon>Fungi</taxon>
        <taxon>Dikarya</taxon>
        <taxon>Ascomycota</taxon>
        <taxon>Pezizomycotina</taxon>
        <taxon>Dothideomycetes</taxon>
        <taxon>Dothideomycetidae</taxon>
        <taxon>Mycosphaerellales</taxon>
        <taxon>Mycosphaerellaceae</taxon>
        <taxon>Cercospora</taxon>
    </lineage>
</organism>
<dbReference type="PANTHER" id="PTHR36223">
    <property type="entry name" value="BETA-LACTAMASE-TYPE TRANSPEPTIDASE FOLD DOMAIN CONTAINING PROTEIN"/>
    <property type="match status" value="1"/>
</dbReference>
<evidence type="ECO:0000259" key="1">
    <source>
        <dbReference type="Pfam" id="PF25534"/>
    </source>
</evidence>
<protein>
    <recommendedName>
        <fullName evidence="1">DUF7918 domain-containing protein</fullName>
    </recommendedName>
</protein>
<dbReference type="RefSeq" id="XP_044657794.1">
    <property type="nucleotide sequence ID" value="XM_044801859.1"/>
</dbReference>
<feature type="domain" description="DUF7918" evidence="1">
    <location>
        <begin position="97"/>
        <end position="271"/>
    </location>
</feature>
<proteinExistence type="predicted"/>
<dbReference type="Proteomes" id="UP000825890">
    <property type="component" value="Unassembled WGS sequence"/>
</dbReference>
<dbReference type="GeneID" id="68292114"/>